<dbReference type="AlphaFoldDB" id="X1A011"/>
<keyword evidence="4 5" id="KW-0472">Membrane</keyword>
<keyword evidence="3 5" id="KW-1133">Transmembrane helix</keyword>
<feature type="transmembrane region" description="Helical" evidence="5">
    <location>
        <begin position="135"/>
        <end position="157"/>
    </location>
</feature>
<evidence type="ECO:0000256" key="4">
    <source>
        <dbReference type="ARBA" id="ARBA00023136"/>
    </source>
</evidence>
<comment type="subcellular location">
    <subcellularLocation>
        <location evidence="1">Membrane</location>
        <topology evidence="1">Multi-pass membrane protein</topology>
    </subcellularLocation>
</comment>
<reference evidence="7" key="1">
    <citation type="journal article" date="2014" name="Front. Microbiol.">
        <title>High frequency of phylogenetically diverse reductive dehalogenase-homologous genes in deep subseafloor sedimentary metagenomes.</title>
        <authorList>
            <person name="Kawai M."/>
            <person name="Futagami T."/>
            <person name="Toyoda A."/>
            <person name="Takaki Y."/>
            <person name="Nishi S."/>
            <person name="Hori S."/>
            <person name="Arai W."/>
            <person name="Tsubouchi T."/>
            <person name="Morono Y."/>
            <person name="Uchiyama I."/>
            <person name="Ito T."/>
            <person name="Fujiyama A."/>
            <person name="Inagaki F."/>
            <person name="Takami H."/>
        </authorList>
    </citation>
    <scope>NUCLEOTIDE SEQUENCE</scope>
    <source>
        <strain evidence="7">Expedition CK06-06</strain>
    </source>
</reference>
<evidence type="ECO:0000256" key="3">
    <source>
        <dbReference type="ARBA" id="ARBA00022989"/>
    </source>
</evidence>
<evidence type="ECO:0000256" key="5">
    <source>
        <dbReference type="SAM" id="Phobius"/>
    </source>
</evidence>
<dbReference type="Pfam" id="PF00361">
    <property type="entry name" value="Proton_antipo_M"/>
    <property type="match status" value="1"/>
</dbReference>
<feature type="non-terminal residue" evidence="7">
    <location>
        <position position="1"/>
    </location>
</feature>
<evidence type="ECO:0000259" key="6">
    <source>
        <dbReference type="Pfam" id="PF00361"/>
    </source>
</evidence>
<dbReference type="PANTHER" id="PTHR42829">
    <property type="entry name" value="NADH-UBIQUINONE OXIDOREDUCTASE CHAIN 5"/>
    <property type="match status" value="1"/>
</dbReference>
<evidence type="ECO:0000256" key="1">
    <source>
        <dbReference type="ARBA" id="ARBA00004141"/>
    </source>
</evidence>
<dbReference type="PANTHER" id="PTHR42829:SF2">
    <property type="entry name" value="NADH-UBIQUINONE OXIDOREDUCTASE CHAIN 5"/>
    <property type="match status" value="1"/>
</dbReference>
<evidence type="ECO:0000313" key="7">
    <source>
        <dbReference type="EMBL" id="GAG53621.1"/>
    </source>
</evidence>
<dbReference type="GO" id="GO:0016020">
    <property type="term" value="C:membrane"/>
    <property type="evidence" value="ECO:0007669"/>
    <property type="project" value="UniProtKB-SubCell"/>
</dbReference>
<proteinExistence type="predicted"/>
<name>X1A011_9ZZZZ</name>
<feature type="transmembrane region" description="Helical" evidence="5">
    <location>
        <begin position="12"/>
        <end position="31"/>
    </location>
</feature>
<feature type="transmembrane region" description="Helical" evidence="5">
    <location>
        <begin position="92"/>
        <end position="115"/>
    </location>
</feature>
<dbReference type="InterPro" id="IPR001750">
    <property type="entry name" value="ND/Mrp_TM"/>
</dbReference>
<dbReference type="EMBL" id="BART01008306">
    <property type="protein sequence ID" value="GAG53621.1"/>
    <property type="molecule type" value="Genomic_DNA"/>
</dbReference>
<accession>X1A011</accession>
<protein>
    <recommendedName>
        <fullName evidence="6">NADH:quinone oxidoreductase/Mrp antiporter transmembrane domain-containing protein</fullName>
    </recommendedName>
</protein>
<comment type="caution">
    <text evidence="7">The sequence shown here is derived from an EMBL/GenBank/DDBJ whole genome shotgun (WGS) entry which is preliminary data.</text>
</comment>
<feature type="transmembrane region" description="Helical" evidence="5">
    <location>
        <begin position="46"/>
        <end position="71"/>
    </location>
</feature>
<organism evidence="7">
    <name type="scientific">marine sediment metagenome</name>
    <dbReference type="NCBI Taxonomy" id="412755"/>
    <lineage>
        <taxon>unclassified sequences</taxon>
        <taxon>metagenomes</taxon>
        <taxon>ecological metagenomes</taxon>
    </lineage>
</organism>
<dbReference type="GO" id="GO:0042773">
    <property type="term" value="P:ATP synthesis coupled electron transport"/>
    <property type="evidence" value="ECO:0007669"/>
    <property type="project" value="InterPro"/>
</dbReference>
<evidence type="ECO:0000256" key="2">
    <source>
        <dbReference type="ARBA" id="ARBA00022692"/>
    </source>
</evidence>
<feature type="transmembrane region" description="Helical" evidence="5">
    <location>
        <begin position="237"/>
        <end position="257"/>
    </location>
</feature>
<dbReference type="GO" id="GO:0015990">
    <property type="term" value="P:electron transport coupled proton transport"/>
    <property type="evidence" value="ECO:0007669"/>
    <property type="project" value="TreeGrafter"/>
</dbReference>
<dbReference type="GO" id="GO:0008137">
    <property type="term" value="F:NADH dehydrogenase (ubiquinone) activity"/>
    <property type="evidence" value="ECO:0007669"/>
    <property type="project" value="InterPro"/>
</dbReference>
<sequence>GGLRHKMPSTAFTFLIGAAALAGILPLAGFFSKDAILVGALAEQPLIYAVGITAALLTAFYSFRAAFVPFFGKPRDKALYDQAHESPRMITIPLWILAFLTAFAGLVNLPFVLSLEHWLEPALGLHEEPDLILELAAILISAIVAIFGLIMAIALYIRKETWPRTLAKPFLGLQPALDHKWYVDEFYMKFIVTPLRSLANWSATTVDQTVIDGTVNGIGKVSIQVGNWTRRLENGSIPTYALSILVGVVALIAYFVFAI</sequence>
<dbReference type="InterPro" id="IPR003945">
    <property type="entry name" value="NU5C-like"/>
</dbReference>
<dbReference type="GO" id="GO:0003954">
    <property type="term" value="F:NADH dehydrogenase activity"/>
    <property type="evidence" value="ECO:0007669"/>
    <property type="project" value="TreeGrafter"/>
</dbReference>
<dbReference type="GO" id="GO:0048038">
    <property type="term" value="F:quinone binding"/>
    <property type="evidence" value="ECO:0007669"/>
    <property type="project" value="UniProtKB-KW"/>
</dbReference>
<keyword evidence="2 5" id="KW-0812">Transmembrane</keyword>
<feature type="domain" description="NADH:quinone oxidoreductase/Mrp antiporter transmembrane" evidence="6">
    <location>
        <begin position="1"/>
        <end position="58"/>
    </location>
</feature>
<gene>
    <name evidence="7" type="ORF">S01H4_18720</name>
</gene>
<dbReference type="Gene3D" id="1.20.5.2700">
    <property type="match status" value="1"/>
</dbReference>